<keyword evidence="2" id="KW-0808">Transferase</keyword>
<evidence type="ECO:0000256" key="2">
    <source>
        <dbReference type="ARBA" id="ARBA00022679"/>
    </source>
</evidence>
<sequence>MSASHLLPRMKRELEILERDPPPGIICYPVEDNCLHLTAQVKGPKDTPYEGGIFKIDVQIPGHYPMEPPKMQFITPIYHPNIDEAGRICLDTLKMPPKGSWRPSLNISTTLTSISILMADPNPDDPLTAEIAQEYKMNRELYNRRAREATIKHAVADIKNDCEKVSS</sequence>
<dbReference type="InterPro" id="IPR016135">
    <property type="entry name" value="UBQ-conjugating_enzyme/RWD"/>
</dbReference>
<feature type="active site" description="Glycyl thioester intermediate" evidence="6">
    <location>
        <position position="89"/>
    </location>
</feature>
<evidence type="ECO:0000256" key="5">
    <source>
        <dbReference type="ARBA" id="ARBA00022840"/>
    </source>
</evidence>
<dbReference type="OrthoDB" id="9978460at2759"/>
<dbReference type="Gene3D" id="3.10.110.10">
    <property type="entry name" value="Ubiquitin Conjugating Enzyme"/>
    <property type="match status" value="1"/>
</dbReference>
<dbReference type="Pfam" id="PF00179">
    <property type="entry name" value="UQ_con"/>
    <property type="match status" value="1"/>
</dbReference>
<dbReference type="SMART" id="SM00212">
    <property type="entry name" value="UBCc"/>
    <property type="match status" value="1"/>
</dbReference>
<dbReference type="Proteomes" id="UP000789739">
    <property type="component" value="Unassembled WGS sequence"/>
</dbReference>
<evidence type="ECO:0000313" key="10">
    <source>
        <dbReference type="Proteomes" id="UP000789739"/>
    </source>
</evidence>
<protein>
    <recommendedName>
        <fullName evidence="1">E2 ubiquitin-conjugating enzyme</fullName>
        <ecNumber evidence="1">2.3.2.23</ecNumber>
    </recommendedName>
</protein>
<keyword evidence="4 7" id="KW-0833">Ubl conjugation pathway</keyword>
<keyword evidence="3 7" id="KW-0547">Nucleotide-binding</keyword>
<dbReference type="InterPro" id="IPR023313">
    <property type="entry name" value="UBQ-conjugating_AS"/>
</dbReference>
<organism evidence="9 10">
    <name type="scientific">Paraglomus brasilianum</name>
    <dbReference type="NCBI Taxonomy" id="144538"/>
    <lineage>
        <taxon>Eukaryota</taxon>
        <taxon>Fungi</taxon>
        <taxon>Fungi incertae sedis</taxon>
        <taxon>Mucoromycota</taxon>
        <taxon>Glomeromycotina</taxon>
        <taxon>Glomeromycetes</taxon>
        <taxon>Paraglomerales</taxon>
        <taxon>Paraglomeraceae</taxon>
        <taxon>Paraglomus</taxon>
    </lineage>
</organism>
<dbReference type="EMBL" id="CAJVPI010001241">
    <property type="protein sequence ID" value="CAG8602654.1"/>
    <property type="molecule type" value="Genomic_DNA"/>
</dbReference>
<dbReference type="InterPro" id="IPR000608">
    <property type="entry name" value="UBC"/>
</dbReference>
<dbReference type="AlphaFoldDB" id="A0A9N9CGK8"/>
<proteinExistence type="inferred from homology"/>
<dbReference type="GO" id="GO:0061631">
    <property type="term" value="F:ubiquitin conjugating enzyme activity"/>
    <property type="evidence" value="ECO:0007669"/>
    <property type="project" value="UniProtKB-EC"/>
</dbReference>
<dbReference type="CDD" id="cd23805">
    <property type="entry name" value="UBCc_UBE2T"/>
    <property type="match status" value="1"/>
</dbReference>
<comment type="similarity">
    <text evidence="7">Belongs to the ubiquitin-conjugating enzyme family.</text>
</comment>
<evidence type="ECO:0000256" key="4">
    <source>
        <dbReference type="ARBA" id="ARBA00022786"/>
    </source>
</evidence>
<evidence type="ECO:0000313" key="9">
    <source>
        <dbReference type="EMBL" id="CAG8602654.1"/>
    </source>
</evidence>
<evidence type="ECO:0000259" key="8">
    <source>
        <dbReference type="PROSITE" id="PS50127"/>
    </source>
</evidence>
<dbReference type="PROSITE" id="PS50127">
    <property type="entry name" value="UBC_2"/>
    <property type="match status" value="1"/>
</dbReference>
<evidence type="ECO:0000256" key="1">
    <source>
        <dbReference type="ARBA" id="ARBA00012486"/>
    </source>
</evidence>
<dbReference type="PROSITE" id="PS00183">
    <property type="entry name" value="UBC_1"/>
    <property type="match status" value="1"/>
</dbReference>
<comment type="caution">
    <text evidence="9">The sequence shown here is derived from an EMBL/GenBank/DDBJ whole genome shotgun (WGS) entry which is preliminary data.</text>
</comment>
<name>A0A9N9CGK8_9GLOM</name>
<dbReference type="SUPFAM" id="SSF54495">
    <property type="entry name" value="UBC-like"/>
    <property type="match status" value="1"/>
</dbReference>
<evidence type="ECO:0000256" key="6">
    <source>
        <dbReference type="PROSITE-ProRule" id="PRU10133"/>
    </source>
</evidence>
<accession>A0A9N9CGK8</accession>
<evidence type="ECO:0000256" key="7">
    <source>
        <dbReference type="RuleBase" id="RU362109"/>
    </source>
</evidence>
<dbReference type="GO" id="GO:0005524">
    <property type="term" value="F:ATP binding"/>
    <property type="evidence" value="ECO:0007669"/>
    <property type="project" value="UniProtKB-UniRule"/>
</dbReference>
<feature type="domain" description="UBC core" evidence="8">
    <location>
        <begin position="5"/>
        <end position="155"/>
    </location>
</feature>
<keyword evidence="5 7" id="KW-0067">ATP-binding</keyword>
<dbReference type="FunFam" id="3.10.110.10:FF:000041">
    <property type="entry name" value="Ubiquitin-conjugating enzyme E2 T"/>
    <property type="match status" value="1"/>
</dbReference>
<evidence type="ECO:0000256" key="3">
    <source>
        <dbReference type="ARBA" id="ARBA00022741"/>
    </source>
</evidence>
<dbReference type="EC" id="2.3.2.23" evidence="1"/>
<reference evidence="9" key="1">
    <citation type="submission" date="2021-06" db="EMBL/GenBank/DDBJ databases">
        <authorList>
            <person name="Kallberg Y."/>
            <person name="Tangrot J."/>
            <person name="Rosling A."/>
        </authorList>
    </citation>
    <scope>NUCLEOTIDE SEQUENCE</scope>
    <source>
        <strain evidence="9">BR232B</strain>
    </source>
</reference>
<dbReference type="PANTHER" id="PTHR24068">
    <property type="entry name" value="UBIQUITIN-CONJUGATING ENZYME E2"/>
    <property type="match status" value="1"/>
</dbReference>
<keyword evidence="10" id="KW-1185">Reference proteome</keyword>
<gene>
    <name evidence="9" type="ORF">PBRASI_LOCUS7729</name>
</gene>